<gene>
    <name evidence="1" type="ORF">EZS27_035175</name>
</gene>
<feature type="non-terminal residue" evidence="1">
    <location>
        <position position="1"/>
    </location>
</feature>
<proteinExistence type="predicted"/>
<protein>
    <submittedName>
        <fullName evidence="1">Uncharacterized protein</fullName>
    </submittedName>
</protein>
<dbReference type="EMBL" id="SNRY01005764">
    <property type="protein sequence ID" value="KAA6314168.1"/>
    <property type="molecule type" value="Genomic_DNA"/>
</dbReference>
<name>A0A5J4PZQ5_9ZZZZ</name>
<accession>A0A5J4PZQ5</accession>
<dbReference type="AlphaFoldDB" id="A0A5J4PZQ5"/>
<comment type="caution">
    <text evidence="1">The sequence shown here is derived from an EMBL/GenBank/DDBJ whole genome shotgun (WGS) entry which is preliminary data.</text>
</comment>
<organism evidence="1">
    <name type="scientific">termite gut metagenome</name>
    <dbReference type="NCBI Taxonomy" id="433724"/>
    <lineage>
        <taxon>unclassified sequences</taxon>
        <taxon>metagenomes</taxon>
        <taxon>organismal metagenomes</taxon>
    </lineage>
</organism>
<reference evidence="1" key="1">
    <citation type="submission" date="2019-03" db="EMBL/GenBank/DDBJ databases">
        <title>Single cell metagenomics reveals metabolic interactions within the superorganism composed of flagellate Streblomastix strix and complex community of Bacteroidetes bacteria on its surface.</title>
        <authorList>
            <person name="Treitli S.C."/>
            <person name="Kolisko M."/>
            <person name="Husnik F."/>
            <person name="Keeling P."/>
            <person name="Hampl V."/>
        </authorList>
    </citation>
    <scope>NUCLEOTIDE SEQUENCE</scope>
    <source>
        <strain evidence="1">STM</strain>
    </source>
</reference>
<sequence>SATRSIVIEASNEHFESLYNSIQVLVEMEKEIELTLTIKLKSVSVDLNVSESLIVINTLAVKRAQLQYSGAR</sequence>
<evidence type="ECO:0000313" key="1">
    <source>
        <dbReference type="EMBL" id="KAA6314168.1"/>
    </source>
</evidence>